<dbReference type="PANTHER" id="PTHR41335">
    <property type="entry name" value="MEMBRANE PROTEIN-RELATED"/>
    <property type="match status" value="1"/>
</dbReference>
<accession>A0AAX1ZWY2</accession>
<dbReference type="EMBL" id="SBBW01000089">
    <property type="protein sequence ID" value="RWU07958.1"/>
    <property type="molecule type" value="Genomic_DNA"/>
</dbReference>
<proteinExistence type="predicted"/>
<feature type="transmembrane region" description="Helical" evidence="5">
    <location>
        <begin position="44"/>
        <end position="68"/>
    </location>
</feature>
<gene>
    <name evidence="7" type="ORF">EA138_12940</name>
</gene>
<sequence length="111" mass="12389">MLNMKGQRNIIFALGFALIVALFSIANIQNVKVNYIVGYFETPLVIVILGSVTVGACIVFLVGGWKFVKMRNYTKKLEKEMEQLRSSLPNEEVAATIENVVNENDHSKPLS</sequence>
<evidence type="ECO:0000256" key="5">
    <source>
        <dbReference type="SAM" id="Phobius"/>
    </source>
</evidence>
<dbReference type="InterPro" id="IPR010445">
    <property type="entry name" value="LapA_dom"/>
</dbReference>
<comment type="caution">
    <text evidence="7">The sequence shown here is derived from an EMBL/GenBank/DDBJ whole genome shotgun (WGS) entry which is preliminary data.</text>
</comment>
<keyword evidence="4 5" id="KW-0472">Membrane</keyword>
<evidence type="ECO:0000256" key="4">
    <source>
        <dbReference type="ARBA" id="ARBA00023136"/>
    </source>
</evidence>
<reference evidence="7 8" key="1">
    <citation type="submission" date="2019-01" db="EMBL/GenBank/DDBJ databases">
        <title>Anoxybacillus flavithermus in powdered infant formula.</title>
        <authorList>
            <person name="Rhee M.S."/>
            <person name="Choi I.-G."/>
            <person name="Cho T.J."/>
            <person name="Park B."/>
        </authorList>
    </citation>
    <scope>NUCLEOTIDE SEQUENCE [LARGE SCALE GENOMIC DNA]</scope>
    <source>
        <strain evidence="7 8">FHS-PPAM212</strain>
    </source>
</reference>
<keyword evidence="2 5" id="KW-0812">Transmembrane</keyword>
<evidence type="ECO:0000256" key="3">
    <source>
        <dbReference type="ARBA" id="ARBA00022989"/>
    </source>
</evidence>
<evidence type="ECO:0000256" key="2">
    <source>
        <dbReference type="ARBA" id="ARBA00022692"/>
    </source>
</evidence>
<evidence type="ECO:0000313" key="7">
    <source>
        <dbReference type="EMBL" id="RWU07958.1"/>
    </source>
</evidence>
<evidence type="ECO:0000256" key="1">
    <source>
        <dbReference type="ARBA" id="ARBA00022475"/>
    </source>
</evidence>
<evidence type="ECO:0000259" key="6">
    <source>
        <dbReference type="Pfam" id="PF06305"/>
    </source>
</evidence>
<dbReference type="Pfam" id="PF06305">
    <property type="entry name" value="LapA_dom"/>
    <property type="match status" value="1"/>
</dbReference>
<keyword evidence="1" id="KW-1003">Cell membrane</keyword>
<dbReference type="Proteomes" id="UP000286434">
    <property type="component" value="Unassembled WGS sequence"/>
</dbReference>
<dbReference type="RefSeq" id="WP_004892327.1">
    <property type="nucleotide sequence ID" value="NZ_JABJVK010000012.1"/>
</dbReference>
<protein>
    <submittedName>
        <fullName evidence="7">LapA family protein</fullName>
    </submittedName>
</protein>
<name>A0AAX1ZWY2_9BACL</name>
<organism evidence="7 8">
    <name type="scientific">Anoxybacillus flavithermus</name>
    <dbReference type="NCBI Taxonomy" id="33934"/>
    <lineage>
        <taxon>Bacteria</taxon>
        <taxon>Bacillati</taxon>
        <taxon>Bacillota</taxon>
        <taxon>Bacilli</taxon>
        <taxon>Bacillales</taxon>
        <taxon>Anoxybacillaceae</taxon>
        <taxon>Anoxybacillus</taxon>
    </lineage>
</organism>
<dbReference type="GO" id="GO:0005886">
    <property type="term" value="C:plasma membrane"/>
    <property type="evidence" value="ECO:0007669"/>
    <property type="project" value="InterPro"/>
</dbReference>
<feature type="domain" description="Lipopolysaccharide assembly protein A" evidence="6">
    <location>
        <begin position="27"/>
        <end position="88"/>
    </location>
</feature>
<keyword evidence="3 5" id="KW-1133">Transmembrane helix</keyword>
<evidence type="ECO:0000313" key="8">
    <source>
        <dbReference type="Proteomes" id="UP000286434"/>
    </source>
</evidence>
<dbReference type="PANTHER" id="PTHR41335:SF1">
    <property type="entry name" value="MEMBRANE PROTEIN"/>
    <property type="match status" value="1"/>
</dbReference>
<dbReference type="AlphaFoldDB" id="A0AAX1ZWY2"/>